<dbReference type="GO" id="GO:0046872">
    <property type="term" value="F:metal ion binding"/>
    <property type="evidence" value="ECO:0007669"/>
    <property type="project" value="UniProtKB-KW"/>
</dbReference>
<evidence type="ECO:0000256" key="5">
    <source>
        <dbReference type="ARBA" id="ARBA00023239"/>
    </source>
</evidence>
<dbReference type="GO" id="GO:0006629">
    <property type="term" value="P:lipid metabolic process"/>
    <property type="evidence" value="ECO:0007669"/>
    <property type="project" value="InterPro"/>
</dbReference>
<dbReference type="Gene3D" id="3.20.20.190">
    <property type="entry name" value="Phosphatidylinositol (PI) phosphodiesterase"/>
    <property type="match status" value="1"/>
</dbReference>
<gene>
    <name evidence="6" type="ORF">B4U80_14110</name>
</gene>
<evidence type="ECO:0000256" key="2">
    <source>
        <dbReference type="ARBA" id="ARBA00022723"/>
    </source>
</evidence>
<dbReference type="VEuPathDB" id="VectorBase:LDEU010310"/>
<dbReference type="SUPFAM" id="SSF51695">
    <property type="entry name" value="PLC-like phosphodiesterases"/>
    <property type="match status" value="1"/>
</dbReference>
<keyword evidence="3" id="KW-0460">Magnesium</keyword>
<keyword evidence="7" id="KW-1185">Reference proteome</keyword>
<reference evidence="6 7" key="1">
    <citation type="journal article" date="2018" name="Gigascience">
        <title>Genomes of trombidid mites reveal novel predicted allergens and laterally-transferred genes associated with secondary metabolism.</title>
        <authorList>
            <person name="Dong X."/>
            <person name="Chaisiri K."/>
            <person name="Xia D."/>
            <person name="Armstrong S.D."/>
            <person name="Fang Y."/>
            <person name="Donnelly M.J."/>
            <person name="Kadowaki T."/>
            <person name="McGarry J.W."/>
            <person name="Darby A.C."/>
            <person name="Makepeace B.L."/>
        </authorList>
    </citation>
    <scope>NUCLEOTIDE SEQUENCE [LARGE SCALE GENOMIC DNA]</scope>
    <source>
        <strain evidence="6">UoL-UT</strain>
    </source>
</reference>
<dbReference type="GO" id="GO:0008081">
    <property type="term" value="F:phosphoric diester hydrolase activity"/>
    <property type="evidence" value="ECO:0007669"/>
    <property type="project" value="InterPro"/>
</dbReference>
<keyword evidence="4" id="KW-1015">Disulfide bond</keyword>
<keyword evidence="5" id="KW-0456">Lyase</keyword>
<comment type="caution">
    <text evidence="6">The sequence shown here is derived from an EMBL/GenBank/DDBJ whole genome shotgun (WGS) entry which is preliminary data.</text>
</comment>
<evidence type="ECO:0000256" key="3">
    <source>
        <dbReference type="ARBA" id="ARBA00022842"/>
    </source>
</evidence>
<accession>A0A443S2G6</accession>
<evidence type="ECO:0000313" key="7">
    <source>
        <dbReference type="Proteomes" id="UP000288716"/>
    </source>
</evidence>
<dbReference type="EMBL" id="NCKV01011070">
    <property type="protein sequence ID" value="RWS21730.1"/>
    <property type="molecule type" value="Genomic_DNA"/>
</dbReference>
<keyword evidence="2" id="KW-0479">Metal-binding</keyword>
<evidence type="ECO:0000256" key="4">
    <source>
        <dbReference type="ARBA" id="ARBA00023157"/>
    </source>
</evidence>
<dbReference type="InterPro" id="IPR017946">
    <property type="entry name" value="PLC-like_Pdiesterase_TIM-brl"/>
</dbReference>
<evidence type="ECO:0000256" key="1">
    <source>
        <dbReference type="ARBA" id="ARBA00000110"/>
    </source>
</evidence>
<dbReference type="GO" id="GO:0016829">
    <property type="term" value="F:lyase activity"/>
    <property type="evidence" value="ECO:0007669"/>
    <property type="project" value="UniProtKB-KW"/>
</dbReference>
<proteinExistence type="predicted"/>
<sequence length="275" mass="32063">MVNSIEELNHVLQQGCNAIEADVTFAGNGTALYAYHGIPCDCFRVCDKSEKITDFLAYSRDITTPGHKNYTKRYSLLILDLKTSKLSDDHVKFTAGKSFAKLMSKYFFNGGKSDSHLNVLMSVDRVNDRRFIDGFNTEFRTSERMNNKIGWEISYDDPISVIENLWFDVRVIKNIWYSDGITNCLSLFRDQTRLIDIIRKRDGCNNARNPYCIRKVYQWTVDYKPQFRLALRRKVDGILTNEPRKLSEVLEESEFQNSFRLAQPEDDPWSVFKRN</sequence>
<comment type="catalytic activity">
    <reaction evidence="1">
        <text>an N-(acyl)-sphingosylphosphoethanolamine = an N-(acyl)-sphingosyl-1,3-cyclic phosphate + ethanolamine</text>
        <dbReference type="Rhea" id="RHEA:60648"/>
        <dbReference type="ChEBI" id="CHEBI:57603"/>
        <dbReference type="ChEBI" id="CHEBI:143891"/>
        <dbReference type="ChEBI" id="CHEBI:143892"/>
    </reaction>
</comment>
<dbReference type="AlphaFoldDB" id="A0A443S2G6"/>
<evidence type="ECO:0000313" key="6">
    <source>
        <dbReference type="EMBL" id="RWS21730.1"/>
    </source>
</evidence>
<dbReference type="OrthoDB" id="6483947at2759"/>
<dbReference type="Proteomes" id="UP000288716">
    <property type="component" value="Unassembled WGS sequence"/>
</dbReference>
<organism evidence="6 7">
    <name type="scientific">Leptotrombidium deliense</name>
    <dbReference type="NCBI Taxonomy" id="299467"/>
    <lineage>
        <taxon>Eukaryota</taxon>
        <taxon>Metazoa</taxon>
        <taxon>Ecdysozoa</taxon>
        <taxon>Arthropoda</taxon>
        <taxon>Chelicerata</taxon>
        <taxon>Arachnida</taxon>
        <taxon>Acari</taxon>
        <taxon>Acariformes</taxon>
        <taxon>Trombidiformes</taxon>
        <taxon>Prostigmata</taxon>
        <taxon>Anystina</taxon>
        <taxon>Parasitengona</taxon>
        <taxon>Trombiculoidea</taxon>
        <taxon>Trombiculidae</taxon>
        <taxon>Leptotrombidium</taxon>
    </lineage>
</organism>
<protein>
    <submittedName>
        <fullName evidence="6">Sphingomyelin phosphodiesterase-like protein</fullName>
    </submittedName>
</protein>
<name>A0A443S2G6_9ACAR</name>
<dbReference type="PROSITE" id="PS50007">
    <property type="entry name" value="PIPLC_X_DOMAIN"/>
    <property type="match status" value="1"/>
</dbReference>